<protein>
    <recommendedName>
        <fullName evidence="3">Histone-lysine N-methyltransferase SETMAR</fullName>
    </recommendedName>
</protein>
<evidence type="ECO:0000313" key="1">
    <source>
        <dbReference type="EMBL" id="EFN89608.1"/>
    </source>
</evidence>
<dbReference type="AlphaFoldDB" id="E2B3T9"/>
<reference evidence="1 2" key="1">
    <citation type="journal article" date="2010" name="Science">
        <title>Genomic comparison of the ants Camponotus floridanus and Harpegnathos saltator.</title>
        <authorList>
            <person name="Bonasio R."/>
            <person name="Zhang G."/>
            <person name="Ye C."/>
            <person name="Mutti N.S."/>
            <person name="Fang X."/>
            <person name="Qin N."/>
            <person name="Donahue G."/>
            <person name="Yang P."/>
            <person name="Li Q."/>
            <person name="Li C."/>
            <person name="Zhang P."/>
            <person name="Huang Z."/>
            <person name="Berger S.L."/>
            <person name="Reinberg D."/>
            <person name="Wang J."/>
            <person name="Liebig J."/>
        </authorList>
    </citation>
    <scope>NUCLEOTIDE SEQUENCE [LARGE SCALE GENOMIC DNA]</scope>
    <source>
        <strain evidence="1 2">R22 G/1</strain>
    </source>
</reference>
<dbReference type="InParanoid" id="E2B3T9"/>
<gene>
    <name evidence="1" type="ORF">EAI_09315</name>
</gene>
<accession>E2B3T9</accession>
<feature type="non-terminal residue" evidence="1">
    <location>
        <position position="38"/>
    </location>
</feature>
<organism evidence="2">
    <name type="scientific">Harpegnathos saltator</name>
    <name type="common">Jerdon's jumping ant</name>
    <dbReference type="NCBI Taxonomy" id="610380"/>
    <lineage>
        <taxon>Eukaryota</taxon>
        <taxon>Metazoa</taxon>
        <taxon>Ecdysozoa</taxon>
        <taxon>Arthropoda</taxon>
        <taxon>Hexapoda</taxon>
        <taxon>Insecta</taxon>
        <taxon>Pterygota</taxon>
        <taxon>Neoptera</taxon>
        <taxon>Endopterygota</taxon>
        <taxon>Hymenoptera</taxon>
        <taxon>Apocrita</taxon>
        <taxon>Aculeata</taxon>
        <taxon>Formicoidea</taxon>
        <taxon>Formicidae</taxon>
        <taxon>Ponerinae</taxon>
        <taxon>Ponerini</taxon>
        <taxon>Harpegnathos</taxon>
    </lineage>
</organism>
<dbReference type="EMBL" id="GL445407">
    <property type="protein sequence ID" value="EFN89608.1"/>
    <property type="molecule type" value="Genomic_DNA"/>
</dbReference>
<evidence type="ECO:0000313" key="2">
    <source>
        <dbReference type="Proteomes" id="UP000008237"/>
    </source>
</evidence>
<feature type="non-terminal residue" evidence="1">
    <location>
        <position position="1"/>
    </location>
</feature>
<proteinExistence type="predicted"/>
<keyword evidence="2" id="KW-1185">Reference proteome</keyword>
<dbReference type="Proteomes" id="UP000008237">
    <property type="component" value="Unassembled WGS sequence"/>
</dbReference>
<evidence type="ECO:0008006" key="3">
    <source>
        <dbReference type="Google" id="ProtNLM"/>
    </source>
</evidence>
<name>E2B3T9_HARSA</name>
<sequence>LTGERFTSYDSIQKWVDDWIASEKIEFFTRGICLLRER</sequence>